<evidence type="ECO:0000313" key="1">
    <source>
        <dbReference type="EMBL" id="KAH6931558.1"/>
    </source>
</evidence>
<organism evidence="1 2">
    <name type="scientific">Hyalomma asiaticum</name>
    <name type="common">Tick</name>
    <dbReference type="NCBI Taxonomy" id="266040"/>
    <lineage>
        <taxon>Eukaryota</taxon>
        <taxon>Metazoa</taxon>
        <taxon>Ecdysozoa</taxon>
        <taxon>Arthropoda</taxon>
        <taxon>Chelicerata</taxon>
        <taxon>Arachnida</taxon>
        <taxon>Acari</taxon>
        <taxon>Parasitiformes</taxon>
        <taxon>Ixodida</taxon>
        <taxon>Ixodoidea</taxon>
        <taxon>Ixodidae</taxon>
        <taxon>Hyalomminae</taxon>
        <taxon>Hyalomma</taxon>
    </lineage>
</organism>
<keyword evidence="2" id="KW-1185">Reference proteome</keyword>
<accession>A0ACB7S9L3</accession>
<gene>
    <name evidence="1" type="ORF">HPB50_025255</name>
</gene>
<proteinExistence type="predicted"/>
<evidence type="ECO:0000313" key="2">
    <source>
        <dbReference type="Proteomes" id="UP000821845"/>
    </source>
</evidence>
<protein>
    <submittedName>
        <fullName evidence="1">Uncharacterized protein</fullName>
    </submittedName>
</protein>
<sequence>MRNEMPTAEKLRNDVISDTDMDMPTISTRTMQRMLNDLGFLFRKRKRNSALLERDDIVSWRRKYLRTIREMRRQQR</sequence>
<dbReference type="Proteomes" id="UP000821845">
    <property type="component" value="Chromosome 5"/>
</dbReference>
<dbReference type="EMBL" id="CM023485">
    <property type="protein sequence ID" value="KAH6931558.1"/>
    <property type="molecule type" value="Genomic_DNA"/>
</dbReference>
<reference evidence="1" key="1">
    <citation type="submission" date="2020-05" db="EMBL/GenBank/DDBJ databases">
        <title>Large-scale comparative analyses of tick genomes elucidate their genetic diversity and vector capacities.</title>
        <authorList>
            <person name="Jia N."/>
            <person name="Wang J."/>
            <person name="Shi W."/>
            <person name="Du L."/>
            <person name="Sun Y."/>
            <person name="Zhan W."/>
            <person name="Jiang J."/>
            <person name="Wang Q."/>
            <person name="Zhang B."/>
            <person name="Ji P."/>
            <person name="Sakyi L.B."/>
            <person name="Cui X."/>
            <person name="Yuan T."/>
            <person name="Jiang B."/>
            <person name="Yang W."/>
            <person name="Lam T.T.-Y."/>
            <person name="Chang Q."/>
            <person name="Ding S."/>
            <person name="Wang X."/>
            <person name="Zhu J."/>
            <person name="Ruan X."/>
            <person name="Zhao L."/>
            <person name="Wei J."/>
            <person name="Que T."/>
            <person name="Du C."/>
            <person name="Cheng J."/>
            <person name="Dai P."/>
            <person name="Han X."/>
            <person name="Huang E."/>
            <person name="Gao Y."/>
            <person name="Liu J."/>
            <person name="Shao H."/>
            <person name="Ye R."/>
            <person name="Li L."/>
            <person name="Wei W."/>
            <person name="Wang X."/>
            <person name="Wang C."/>
            <person name="Yang T."/>
            <person name="Huo Q."/>
            <person name="Li W."/>
            <person name="Guo W."/>
            <person name="Chen H."/>
            <person name="Zhou L."/>
            <person name="Ni X."/>
            <person name="Tian J."/>
            <person name="Zhou Y."/>
            <person name="Sheng Y."/>
            <person name="Liu T."/>
            <person name="Pan Y."/>
            <person name="Xia L."/>
            <person name="Li J."/>
            <person name="Zhao F."/>
            <person name="Cao W."/>
        </authorList>
    </citation>
    <scope>NUCLEOTIDE SEQUENCE</scope>
    <source>
        <strain evidence="1">Hyas-2018</strain>
    </source>
</reference>
<name>A0ACB7S9L3_HYAAI</name>
<comment type="caution">
    <text evidence="1">The sequence shown here is derived from an EMBL/GenBank/DDBJ whole genome shotgun (WGS) entry which is preliminary data.</text>
</comment>